<accession>A0AAW6FFG9</accession>
<evidence type="ECO:0000256" key="5">
    <source>
        <dbReference type="ARBA" id="ARBA00023136"/>
    </source>
</evidence>
<dbReference type="InterPro" id="IPR017850">
    <property type="entry name" value="Alkaline_phosphatase_core_sf"/>
</dbReference>
<feature type="transmembrane region" description="Helical" evidence="9">
    <location>
        <begin position="82"/>
        <end position="101"/>
    </location>
</feature>
<dbReference type="Pfam" id="PF00884">
    <property type="entry name" value="Sulfatase"/>
    <property type="match status" value="1"/>
</dbReference>
<dbReference type="CDD" id="cd16015">
    <property type="entry name" value="LTA_synthase"/>
    <property type="match status" value="1"/>
</dbReference>
<dbReference type="GeneID" id="61274000"/>
<evidence type="ECO:0000256" key="2">
    <source>
        <dbReference type="ARBA" id="ARBA00022475"/>
    </source>
</evidence>
<dbReference type="InterPro" id="IPR012160">
    <property type="entry name" value="LtaS-like"/>
</dbReference>
<feature type="domain" description="Sulfatase N-terminal" evidence="10">
    <location>
        <begin position="265"/>
        <end position="537"/>
    </location>
</feature>
<sequence>MMKAKLIFLLKYYLFWVVISIVAKIMFLFYQWSDTTHLSAADFWHILAGGIRLDLSLSGYILMLSSVILICSVFVGEKIIRAVFAGLTLSLLLFFWGVVVVDLELFKNWGFHIDTTPLMYLKTPKEAMASTPLWLNLCLTLLMLGCVVLSFWVFRRYVLKGLRYKRGNYWGIPVFLLIGGAMILPVRGGVNLAPLNSSAVFYHAENMYANQAAVNAVWNFIYELMHMKNLDKKYNYLPEQEVAQVVDSLMHTGTDYPRLLKTERPNIVFLLLESFTANAVEVLGGIPGVTPNLNQLAKEGVLFTNIYATGSRSDRGMVAAISAVPSHPAVAMIKYPNKIMERPRFPKDLEEAGYSTRYYYAGDIDFGSFRSLVTMSFQGMVTEDDFSGEAMANRFKWGVHDQYMFERLYEDIAKARQPFMYMAFNMSSHEPFNVPGEVAIPGDDTEHKFLNAIHYSDACIGEFIRKCKASGLWDNTLFILMADHGTRHIRHVDPSTPAAYHIPLILSGGALNVQDTVVTTIGSQTDMVATVLAQLGMDHSGYKFSRNLLADQVIPFAFFSYPNGAGVVTEKGSTYFSLQSQTFVEKDSVKEDGRLLKAYLQAINEDFNRQ</sequence>
<dbReference type="InterPro" id="IPR050448">
    <property type="entry name" value="OpgB/LTA_synthase_biosynth"/>
</dbReference>
<evidence type="ECO:0000256" key="3">
    <source>
        <dbReference type="ARBA" id="ARBA00022692"/>
    </source>
</evidence>
<dbReference type="PANTHER" id="PTHR47371:SF3">
    <property type="entry name" value="PHOSPHOGLYCEROL TRANSFERASE I"/>
    <property type="match status" value="1"/>
</dbReference>
<evidence type="ECO:0000256" key="4">
    <source>
        <dbReference type="ARBA" id="ARBA00022989"/>
    </source>
</evidence>
<comment type="subcellular location">
    <subcellularLocation>
        <location evidence="1">Cell membrane</location>
        <topology evidence="1">Multi-pass membrane protein</topology>
    </subcellularLocation>
</comment>
<feature type="binding site" evidence="8">
    <location>
        <position position="483"/>
    </location>
    <ligand>
        <name>Mn(2+)</name>
        <dbReference type="ChEBI" id="CHEBI:29035"/>
    </ligand>
</feature>
<feature type="transmembrane region" description="Helical" evidence="9">
    <location>
        <begin position="57"/>
        <end position="75"/>
    </location>
</feature>
<evidence type="ECO:0000313" key="12">
    <source>
        <dbReference type="Proteomes" id="UP001212263"/>
    </source>
</evidence>
<feature type="binding site" evidence="8">
    <location>
        <position position="484"/>
    </location>
    <ligand>
        <name>Mn(2+)</name>
        <dbReference type="ChEBI" id="CHEBI:29035"/>
    </ligand>
</feature>
<proteinExistence type="predicted"/>
<evidence type="ECO:0000256" key="8">
    <source>
        <dbReference type="PIRSR" id="PIRSR005091-3"/>
    </source>
</evidence>
<dbReference type="EMBL" id="JAQMRD010000001">
    <property type="protein sequence ID" value="MDB9221689.1"/>
    <property type="molecule type" value="Genomic_DNA"/>
</dbReference>
<evidence type="ECO:0000256" key="6">
    <source>
        <dbReference type="PIRSR" id="PIRSR005091-1"/>
    </source>
</evidence>
<dbReference type="PIRSF" id="PIRSF005091">
    <property type="entry name" value="Mmb_sulf_HI1246"/>
    <property type="match status" value="1"/>
</dbReference>
<feature type="transmembrane region" description="Helical" evidence="9">
    <location>
        <begin position="133"/>
        <end position="155"/>
    </location>
</feature>
<dbReference type="Proteomes" id="UP001212263">
    <property type="component" value="Unassembled WGS sequence"/>
</dbReference>
<dbReference type="PANTHER" id="PTHR47371">
    <property type="entry name" value="LIPOTEICHOIC ACID SYNTHASE"/>
    <property type="match status" value="1"/>
</dbReference>
<feature type="binding site" evidence="7">
    <location>
        <position position="429"/>
    </location>
    <ligand>
        <name>substrate</name>
    </ligand>
</feature>
<name>A0AAW6FFG9_9BACT</name>
<evidence type="ECO:0000313" key="11">
    <source>
        <dbReference type="EMBL" id="MDB9221689.1"/>
    </source>
</evidence>
<dbReference type="RefSeq" id="WP_013611081.1">
    <property type="nucleotide sequence ID" value="NZ_BAABYK010000001.1"/>
</dbReference>
<keyword evidence="3 9" id="KW-0812">Transmembrane</keyword>
<dbReference type="GO" id="GO:0005886">
    <property type="term" value="C:plasma membrane"/>
    <property type="evidence" value="ECO:0007669"/>
    <property type="project" value="UniProtKB-SubCell"/>
</dbReference>
<comment type="caution">
    <text evidence="11">The sequence shown here is derived from an EMBL/GenBank/DDBJ whole genome shotgun (WGS) entry which is preliminary data.</text>
</comment>
<dbReference type="InterPro" id="IPR000917">
    <property type="entry name" value="Sulfatase_N"/>
</dbReference>
<keyword evidence="7" id="KW-0479">Metal-binding</keyword>
<feature type="binding site" evidence="8">
    <location>
        <position position="273"/>
    </location>
    <ligand>
        <name>Mn(2+)</name>
        <dbReference type="ChEBI" id="CHEBI:29035"/>
    </ligand>
</feature>
<protein>
    <submittedName>
        <fullName evidence="11">LTA synthase family protein</fullName>
    </submittedName>
</protein>
<dbReference type="Gene3D" id="3.40.720.10">
    <property type="entry name" value="Alkaline Phosphatase, subunit A"/>
    <property type="match status" value="1"/>
</dbReference>
<keyword evidence="2" id="KW-1003">Cell membrane</keyword>
<evidence type="ECO:0000256" key="9">
    <source>
        <dbReference type="SAM" id="Phobius"/>
    </source>
</evidence>
<keyword evidence="4 9" id="KW-1133">Transmembrane helix</keyword>
<dbReference type="AlphaFoldDB" id="A0AAW6FFG9"/>
<evidence type="ECO:0000256" key="7">
    <source>
        <dbReference type="PIRSR" id="PIRSR005091-2"/>
    </source>
</evidence>
<feature type="transmembrane region" description="Helical" evidence="9">
    <location>
        <begin position="167"/>
        <end position="187"/>
    </location>
</feature>
<reference evidence="11" key="1">
    <citation type="submission" date="2023-01" db="EMBL/GenBank/DDBJ databases">
        <title>Human gut microbiome strain richness.</title>
        <authorList>
            <person name="Chen-Liaw A."/>
        </authorList>
    </citation>
    <scope>NUCLEOTIDE SEQUENCE</scope>
    <source>
        <strain evidence="11">RTP21484st1_B7_RTP21484_190118</strain>
    </source>
</reference>
<keyword evidence="5 9" id="KW-0472">Membrane</keyword>
<evidence type="ECO:0000259" key="10">
    <source>
        <dbReference type="Pfam" id="PF00884"/>
    </source>
</evidence>
<evidence type="ECO:0000256" key="1">
    <source>
        <dbReference type="ARBA" id="ARBA00004651"/>
    </source>
</evidence>
<feature type="transmembrane region" description="Helical" evidence="9">
    <location>
        <begin position="12"/>
        <end position="32"/>
    </location>
</feature>
<dbReference type="GO" id="GO:0046872">
    <property type="term" value="F:metal ion binding"/>
    <property type="evidence" value="ECO:0007669"/>
    <property type="project" value="UniProtKB-KW"/>
</dbReference>
<gene>
    <name evidence="11" type="ORF">PN645_01560</name>
</gene>
<dbReference type="SUPFAM" id="SSF53649">
    <property type="entry name" value="Alkaline phosphatase-like"/>
    <property type="match status" value="1"/>
</dbReference>
<feature type="active site" evidence="6">
    <location>
        <position position="313"/>
    </location>
</feature>
<organism evidence="11 12">
    <name type="scientific">Odoribacter splanchnicus</name>
    <dbReference type="NCBI Taxonomy" id="28118"/>
    <lineage>
        <taxon>Bacteria</taxon>
        <taxon>Pseudomonadati</taxon>
        <taxon>Bacteroidota</taxon>
        <taxon>Bacteroidia</taxon>
        <taxon>Bacteroidales</taxon>
        <taxon>Odoribacteraceae</taxon>
        <taxon>Odoribacter</taxon>
    </lineage>
</organism>
<keyword evidence="7" id="KW-0464">Manganese</keyword>